<dbReference type="InterPro" id="IPR020846">
    <property type="entry name" value="MFS_dom"/>
</dbReference>
<feature type="transmembrane region" description="Helical" evidence="8">
    <location>
        <begin position="255"/>
        <end position="274"/>
    </location>
</feature>
<comment type="caution">
    <text evidence="10">The sequence shown here is derived from an EMBL/GenBank/DDBJ whole genome shotgun (WGS) entry which is preliminary data.</text>
</comment>
<comment type="subcellular location">
    <subcellularLocation>
        <location evidence="1">Cell membrane</location>
        <topology evidence="1">Multi-pass membrane protein</topology>
    </subcellularLocation>
</comment>
<feature type="transmembrane region" description="Helical" evidence="8">
    <location>
        <begin position="162"/>
        <end position="187"/>
    </location>
</feature>
<feature type="transmembrane region" description="Helical" evidence="8">
    <location>
        <begin position="286"/>
        <end position="304"/>
    </location>
</feature>
<feature type="transmembrane region" description="Helical" evidence="8">
    <location>
        <begin position="6"/>
        <end position="30"/>
    </location>
</feature>
<dbReference type="InterPro" id="IPR001958">
    <property type="entry name" value="Tet-R_TetA/multi-R_MdtG-like"/>
</dbReference>
<dbReference type="PRINTS" id="PR01035">
    <property type="entry name" value="TCRTETA"/>
</dbReference>
<evidence type="ECO:0000256" key="2">
    <source>
        <dbReference type="ARBA" id="ARBA00007520"/>
    </source>
</evidence>
<gene>
    <name evidence="10" type="ORF">ACFQ4B_07510</name>
</gene>
<keyword evidence="5 8" id="KW-0812">Transmembrane</keyword>
<keyword evidence="6 8" id="KW-1133">Transmembrane helix</keyword>
<dbReference type="SUPFAM" id="SSF103473">
    <property type="entry name" value="MFS general substrate transporter"/>
    <property type="match status" value="1"/>
</dbReference>
<feature type="transmembrane region" description="Helical" evidence="8">
    <location>
        <begin position="310"/>
        <end position="333"/>
    </location>
</feature>
<evidence type="ECO:0000256" key="5">
    <source>
        <dbReference type="ARBA" id="ARBA00022692"/>
    </source>
</evidence>
<evidence type="ECO:0000313" key="11">
    <source>
        <dbReference type="Proteomes" id="UP001597180"/>
    </source>
</evidence>
<dbReference type="Pfam" id="PF07690">
    <property type="entry name" value="MFS_1"/>
    <property type="match status" value="1"/>
</dbReference>
<dbReference type="RefSeq" id="WP_079909370.1">
    <property type="nucleotide sequence ID" value="NZ_BAABJG010000055.1"/>
</dbReference>
<accession>A0ABW3UK24</accession>
<comment type="similarity">
    <text evidence="2">Belongs to the major facilitator superfamily. TCR/Tet family.</text>
</comment>
<keyword evidence="4" id="KW-1003">Cell membrane</keyword>
<evidence type="ECO:0000313" key="10">
    <source>
        <dbReference type="EMBL" id="MFD1219960.1"/>
    </source>
</evidence>
<dbReference type="PROSITE" id="PS50850">
    <property type="entry name" value="MFS"/>
    <property type="match status" value="1"/>
</dbReference>
<evidence type="ECO:0000256" key="1">
    <source>
        <dbReference type="ARBA" id="ARBA00004651"/>
    </source>
</evidence>
<dbReference type="CDD" id="cd17474">
    <property type="entry name" value="MFS_YfmO_like"/>
    <property type="match status" value="1"/>
</dbReference>
<dbReference type="InterPro" id="IPR011701">
    <property type="entry name" value="MFS"/>
</dbReference>
<keyword evidence="7 8" id="KW-0472">Membrane</keyword>
<dbReference type="PANTHER" id="PTHR43124">
    <property type="entry name" value="PURINE EFFLUX PUMP PBUE"/>
    <property type="match status" value="1"/>
</dbReference>
<keyword evidence="3" id="KW-0813">Transport</keyword>
<evidence type="ECO:0000259" key="9">
    <source>
        <dbReference type="PROSITE" id="PS50850"/>
    </source>
</evidence>
<evidence type="ECO:0000256" key="6">
    <source>
        <dbReference type="ARBA" id="ARBA00022989"/>
    </source>
</evidence>
<feature type="transmembrane region" description="Helical" evidence="8">
    <location>
        <begin position="74"/>
        <end position="96"/>
    </location>
</feature>
<dbReference type="PANTHER" id="PTHR43124:SF3">
    <property type="entry name" value="CHLORAMPHENICOL EFFLUX PUMP RV0191"/>
    <property type="match status" value="1"/>
</dbReference>
<evidence type="ECO:0000256" key="7">
    <source>
        <dbReference type="ARBA" id="ARBA00023136"/>
    </source>
</evidence>
<organism evidence="10 11">
    <name type="scientific">Paenibacillus vulneris</name>
    <dbReference type="NCBI Taxonomy" id="1133364"/>
    <lineage>
        <taxon>Bacteria</taxon>
        <taxon>Bacillati</taxon>
        <taxon>Bacillota</taxon>
        <taxon>Bacilli</taxon>
        <taxon>Bacillales</taxon>
        <taxon>Paenibacillaceae</taxon>
        <taxon>Paenibacillus</taxon>
    </lineage>
</organism>
<feature type="transmembrane region" description="Helical" evidence="8">
    <location>
        <begin position="108"/>
        <end position="126"/>
    </location>
</feature>
<keyword evidence="11" id="KW-1185">Reference proteome</keyword>
<proteinExistence type="inferred from homology"/>
<feature type="transmembrane region" description="Helical" evidence="8">
    <location>
        <begin position="42"/>
        <end position="62"/>
    </location>
</feature>
<dbReference type="Gene3D" id="1.20.1250.20">
    <property type="entry name" value="MFS general substrate transporter like domains"/>
    <property type="match status" value="1"/>
</dbReference>
<name>A0ABW3UK24_9BACL</name>
<evidence type="ECO:0000256" key="3">
    <source>
        <dbReference type="ARBA" id="ARBA00022448"/>
    </source>
</evidence>
<feature type="domain" description="Major facilitator superfamily (MFS) profile" evidence="9">
    <location>
        <begin position="8"/>
        <end position="402"/>
    </location>
</feature>
<feature type="transmembrane region" description="Helical" evidence="8">
    <location>
        <begin position="221"/>
        <end position="243"/>
    </location>
</feature>
<feature type="transmembrane region" description="Helical" evidence="8">
    <location>
        <begin position="354"/>
        <end position="372"/>
    </location>
</feature>
<protein>
    <submittedName>
        <fullName evidence="10">MFS transporter</fullName>
    </submittedName>
</protein>
<dbReference type="EMBL" id="JBHTLU010000012">
    <property type="protein sequence ID" value="MFD1219960.1"/>
    <property type="molecule type" value="Genomic_DNA"/>
</dbReference>
<feature type="transmembrane region" description="Helical" evidence="8">
    <location>
        <begin position="378"/>
        <end position="398"/>
    </location>
</feature>
<dbReference type="InterPro" id="IPR036259">
    <property type="entry name" value="MFS_trans_sf"/>
</dbReference>
<dbReference type="InterPro" id="IPR005829">
    <property type="entry name" value="Sugar_transporter_CS"/>
</dbReference>
<sequence length="423" mass="45859">MEERKTWDLIAIASIPLIMTLGNSMLIPVLPSIRDKLGITSLQVSLLITVYSAVAILLIPLAGYLSDRFGRKKIIIPSLLITAAGGLVSGLGAWWLDQSYMVIMLGRLLQGVGAAGAFPIVLPLVGDMFKNEDDVSSGLGIVETANTFGKVLSPVLGSALAMAVWFLPFLAIPVLCIISTVLVAFLVKTPKKEDNEADQEQATLRAFFTQIKQIFKENGRWLYAIFGIGGICMLVIFGILFYLSDLLEDNYHIKGILKGCILAIPLAFLCLASFITGKIIKKNMTLMKWLTFAGMSLVALSLLWDGFIYSAALILIISICFMGIGVGIALPCLDAMITESIEKQQRGTITSIYSSMRFIGVAAGPPLASLLIKLSPSVMFFTMAGCSAIAVLLALFGLKPKENNRGQGQSLHFFPLRIKQKIK</sequence>
<evidence type="ECO:0000256" key="4">
    <source>
        <dbReference type="ARBA" id="ARBA00022475"/>
    </source>
</evidence>
<dbReference type="InterPro" id="IPR050189">
    <property type="entry name" value="MFS_Efflux_Transporters"/>
</dbReference>
<reference evidence="11" key="1">
    <citation type="journal article" date="2019" name="Int. J. Syst. Evol. Microbiol.">
        <title>The Global Catalogue of Microorganisms (GCM) 10K type strain sequencing project: providing services to taxonomists for standard genome sequencing and annotation.</title>
        <authorList>
            <consortium name="The Broad Institute Genomics Platform"/>
            <consortium name="The Broad Institute Genome Sequencing Center for Infectious Disease"/>
            <person name="Wu L."/>
            <person name="Ma J."/>
        </authorList>
    </citation>
    <scope>NUCLEOTIDE SEQUENCE [LARGE SCALE GENOMIC DNA]</scope>
    <source>
        <strain evidence="11">CCUG 53270</strain>
    </source>
</reference>
<dbReference type="Proteomes" id="UP001597180">
    <property type="component" value="Unassembled WGS sequence"/>
</dbReference>
<dbReference type="PROSITE" id="PS00216">
    <property type="entry name" value="SUGAR_TRANSPORT_1"/>
    <property type="match status" value="1"/>
</dbReference>
<evidence type="ECO:0000256" key="8">
    <source>
        <dbReference type="SAM" id="Phobius"/>
    </source>
</evidence>